<dbReference type="Pfam" id="PF02272">
    <property type="entry name" value="DHHA1"/>
    <property type="match status" value="1"/>
</dbReference>
<dbReference type="Pfam" id="PF12627">
    <property type="entry name" value="PolyA_pol_RNAbd"/>
    <property type="match status" value="1"/>
</dbReference>
<evidence type="ECO:0000256" key="4">
    <source>
        <dbReference type="ARBA" id="ARBA00022679"/>
    </source>
</evidence>
<keyword evidence="6" id="KW-0548">Nucleotidyltransferase</keyword>
<evidence type="ECO:0000256" key="1">
    <source>
        <dbReference type="ARBA" id="ARBA00001946"/>
    </source>
</evidence>
<dbReference type="InterPro" id="IPR003156">
    <property type="entry name" value="DHHA1_dom"/>
</dbReference>
<keyword evidence="7" id="KW-0479">Metal-binding</keyword>
<evidence type="ECO:0000256" key="3">
    <source>
        <dbReference type="ARBA" id="ARBA00022555"/>
    </source>
</evidence>
<dbReference type="AlphaFoldDB" id="A0A1V1PHJ7"/>
<accession>A0A1V1PHJ7</accession>
<keyword evidence="10 12" id="KW-0694">RNA-binding</keyword>
<sequence length="883" mass="100115">MTNPLSIITTHVNSDFDAIASMLAAQKLYPDAKVVFPGCSEKNSRDFLVSSMVYLFNMGSMKSIDLGKIQRLILVDTRQSSRIGQFAEILDRPDLEIHIYDHHPITENDIIGTYEKSRLTGATVTILTEIIQTKGIELTEEEATILCLGLYEDTGSFNYLSTTPEDLMAGAYLLSKGANLDIVSSMLSREITPQQVSLLNDMIHSFEVHLINGIEIMITMVSTEEYVGDFAQIVQKMMKMENPNALFVLARMGSRIYLIGRSKISEVDVGAVIRSFGGGGHSTAASASIKDQALVQVKRKLIDILNLKVHSRQASALMSSPAYTISENSSIAEAKQVLDKYNINALVVTRESENKEKLKGIISRQVVEKSLHHHLEEVPVHEYMSSEFEYVLSDADLATIQERWTGNKQRLLPVIEQDHVVGVITRTDLFNVMINQTGVLPDQSPENWESSTVRTRKVSHIIQERLSKRFQHILKEIGKTGEQLSCNTYLVGGFVRDLLLNRKNEDIDIVVEGDGIYFARQYAKIAHARIHAHEKFGTAVVIFPDGFKVDVATARTEHYASPAAMPTVEKSSIKLDLYRRDFTINTLVIHLNGDRFGTLIDFFGAYQDIKEKVVRVLHNLSLVEDPSRVFRAIRFEQRFGFQIGKLTDHLIKNAVRMNFVKQLGGRRVFTELKLILQEEDPLPAIKRMHEYGILKMVHDRIQCNHKMIKQFTTIKKVLAWHELLFIEEAYVKWAVYFMALIHDAPPGVVHQICSYLDFSQQQRDLFCKEKNKALRLLRSLESSKKPIKNSELYHSVKYYKTEILLYMMASAKSDVVIRSLSNYHSRLKYTKTLISGKDLKEMGIAPGPSFSKILGAVLNARLDNVVETKEDELDFVQSYIQSN</sequence>
<dbReference type="PROSITE" id="PS51371">
    <property type="entry name" value="CBS"/>
    <property type="match status" value="2"/>
</dbReference>
<feature type="domain" description="CBS" evidence="13">
    <location>
        <begin position="384"/>
        <end position="439"/>
    </location>
</feature>
<keyword evidence="9" id="KW-0460">Magnesium</keyword>
<evidence type="ECO:0000256" key="2">
    <source>
        <dbReference type="ARBA" id="ARBA00007265"/>
    </source>
</evidence>
<dbReference type="InterPro" id="IPR001667">
    <property type="entry name" value="DDH_dom"/>
</dbReference>
<gene>
    <name evidence="14" type="ORF">OMM_00317</name>
</gene>
<dbReference type="Pfam" id="PF00571">
    <property type="entry name" value="CBS"/>
    <property type="match status" value="2"/>
</dbReference>
<dbReference type="EMBL" id="ATBP01000013">
    <property type="protein sequence ID" value="ETR74286.1"/>
    <property type="molecule type" value="Genomic_DNA"/>
</dbReference>
<dbReference type="CDD" id="cd05398">
    <property type="entry name" value="NT_ClassII-CCAase"/>
    <property type="match status" value="1"/>
</dbReference>
<keyword evidence="11" id="KW-0129">CBS domain</keyword>
<dbReference type="InterPro" id="IPR046342">
    <property type="entry name" value="CBS_dom_sf"/>
</dbReference>
<dbReference type="SUPFAM" id="SSF54631">
    <property type="entry name" value="CBS-domain pair"/>
    <property type="match status" value="1"/>
</dbReference>
<evidence type="ECO:0000256" key="5">
    <source>
        <dbReference type="ARBA" id="ARBA00022694"/>
    </source>
</evidence>
<organism evidence="14 15">
    <name type="scientific">Candidatus Magnetoglobus multicellularis str. Araruama</name>
    <dbReference type="NCBI Taxonomy" id="890399"/>
    <lineage>
        <taxon>Bacteria</taxon>
        <taxon>Pseudomonadati</taxon>
        <taxon>Thermodesulfobacteriota</taxon>
        <taxon>Desulfobacteria</taxon>
        <taxon>Desulfobacterales</taxon>
        <taxon>Desulfobacteraceae</taxon>
        <taxon>Candidatus Magnetoglobus</taxon>
    </lineage>
</organism>
<comment type="caution">
    <text evidence="14">The sequence shown here is derived from an EMBL/GenBank/DDBJ whole genome shotgun (WGS) entry which is preliminary data.</text>
</comment>
<dbReference type="Gene3D" id="3.10.310.30">
    <property type="match status" value="1"/>
</dbReference>
<dbReference type="GO" id="GO:0000166">
    <property type="term" value="F:nucleotide binding"/>
    <property type="evidence" value="ECO:0007669"/>
    <property type="project" value="UniProtKB-KW"/>
</dbReference>
<dbReference type="InterPro" id="IPR002646">
    <property type="entry name" value="PolA_pol_head_dom"/>
</dbReference>
<dbReference type="GO" id="GO:0000049">
    <property type="term" value="F:tRNA binding"/>
    <property type="evidence" value="ECO:0007669"/>
    <property type="project" value="UniProtKB-KW"/>
</dbReference>
<dbReference type="InterPro" id="IPR052390">
    <property type="entry name" value="tRNA_nt/polyA_polymerase"/>
</dbReference>
<dbReference type="SUPFAM" id="SSF81301">
    <property type="entry name" value="Nucleotidyltransferase"/>
    <property type="match status" value="1"/>
</dbReference>
<dbReference type="InterPro" id="IPR000644">
    <property type="entry name" value="CBS_dom"/>
</dbReference>
<evidence type="ECO:0000256" key="9">
    <source>
        <dbReference type="ARBA" id="ARBA00022842"/>
    </source>
</evidence>
<dbReference type="Pfam" id="PF01368">
    <property type="entry name" value="DHH"/>
    <property type="match status" value="1"/>
</dbReference>
<dbReference type="SUPFAM" id="SSF64182">
    <property type="entry name" value="DHH phosphoesterases"/>
    <property type="match status" value="1"/>
</dbReference>
<reference evidence="15" key="1">
    <citation type="submission" date="2012-11" db="EMBL/GenBank/DDBJ databases">
        <authorList>
            <person name="Lucero-Rivera Y.E."/>
            <person name="Tovar-Ramirez D."/>
        </authorList>
    </citation>
    <scope>NUCLEOTIDE SEQUENCE [LARGE SCALE GENOMIC DNA]</scope>
    <source>
        <strain evidence="15">Araruama</strain>
    </source>
</reference>
<comment type="cofactor">
    <cofactor evidence="1">
        <name>Mg(2+)</name>
        <dbReference type="ChEBI" id="CHEBI:18420"/>
    </cofactor>
</comment>
<protein>
    <submittedName>
        <fullName evidence="14">tRNA nucleotidyltransferase (CCA-adding enzyme)</fullName>
    </submittedName>
</protein>
<evidence type="ECO:0000259" key="13">
    <source>
        <dbReference type="PROSITE" id="PS51371"/>
    </source>
</evidence>
<dbReference type="InterPro" id="IPR043519">
    <property type="entry name" value="NT_sf"/>
</dbReference>
<keyword evidence="8" id="KW-0547">Nucleotide-binding</keyword>
<dbReference type="InterPro" id="IPR032828">
    <property type="entry name" value="PolyA_RNA-bd"/>
</dbReference>
<dbReference type="GO" id="GO:0046872">
    <property type="term" value="F:metal ion binding"/>
    <property type="evidence" value="ECO:0007669"/>
    <property type="project" value="UniProtKB-KW"/>
</dbReference>
<proteinExistence type="inferred from homology"/>
<evidence type="ECO:0000313" key="15">
    <source>
        <dbReference type="Proteomes" id="UP000189670"/>
    </source>
</evidence>
<evidence type="ECO:0000256" key="8">
    <source>
        <dbReference type="ARBA" id="ARBA00022741"/>
    </source>
</evidence>
<dbReference type="Gene3D" id="1.10.3090.10">
    <property type="entry name" value="cca-adding enzyme, domain 2"/>
    <property type="match status" value="1"/>
</dbReference>
<dbReference type="InterPro" id="IPR038763">
    <property type="entry name" value="DHH_sf"/>
</dbReference>
<dbReference type="GO" id="GO:0008033">
    <property type="term" value="P:tRNA processing"/>
    <property type="evidence" value="ECO:0007669"/>
    <property type="project" value="UniProtKB-KW"/>
</dbReference>
<dbReference type="PANTHER" id="PTHR47788">
    <property type="entry name" value="POLYA POLYMERASE"/>
    <property type="match status" value="1"/>
</dbReference>
<dbReference type="Gene3D" id="3.90.1640.10">
    <property type="entry name" value="inorganic pyrophosphatase (n-terminal core)"/>
    <property type="match status" value="1"/>
</dbReference>
<dbReference type="Gene3D" id="3.10.580.10">
    <property type="entry name" value="CBS-domain"/>
    <property type="match status" value="1"/>
</dbReference>
<dbReference type="PANTHER" id="PTHR47788:SF1">
    <property type="entry name" value="A-ADDING TRNA NUCLEOTIDYLTRANSFERASE"/>
    <property type="match status" value="1"/>
</dbReference>
<dbReference type="GO" id="GO:0016779">
    <property type="term" value="F:nucleotidyltransferase activity"/>
    <property type="evidence" value="ECO:0007669"/>
    <property type="project" value="UniProtKB-KW"/>
</dbReference>
<name>A0A1V1PHJ7_9BACT</name>
<keyword evidence="5" id="KW-0819">tRNA processing</keyword>
<dbReference type="Pfam" id="PF01743">
    <property type="entry name" value="PolyA_pol"/>
    <property type="match status" value="1"/>
</dbReference>
<evidence type="ECO:0000256" key="6">
    <source>
        <dbReference type="ARBA" id="ARBA00022695"/>
    </source>
</evidence>
<evidence type="ECO:0000256" key="10">
    <source>
        <dbReference type="ARBA" id="ARBA00022884"/>
    </source>
</evidence>
<dbReference type="SUPFAM" id="SSF81891">
    <property type="entry name" value="Poly A polymerase C-terminal region-like"/>
    <property type="match status" value="1"/>
</dbReference>
<evidence type="ECO:0000256" key="12">
    <source>
        <dbReference type="RuleBase" id="RU003953"/>
    </source>
</evidence>
<dbReference type="Gene3D" id="3.30.460.10">
    <property type="entry name" value="Beta Polymerase, domain 2"/>
    <property type="match status" value="1"/>
</dbReference>
<evidence type="ECO:0000256" key="7">
    <source>
        <dbReference type="ARBA" id="ARBA00022723"/>
    </source>
</evidence>
<comment type="similarity">
    <text evidence="2 12">Belongs to the tRNA nucleotidyltransferase/poly(A) polymerase family.</text>
</comment>
<keyword evidence="3" id="KW-0820">tRNA-binding</keyword>
<evidence type="ECO:0000313" key="14">
    <source>
        <dbReference type="EMBL" id="ETR74286.1"/>
    </source>
</evidence>
<dbReference type="SMART" id="SM00116">
    <property type="entry name" value="CBS"/>
    <property type="match status" value="2"/>
</dbReference>
<evidence type="ECO:0000256" key="11">
    <source>
        <dbReference type="PROSITE-ProRule" id="PRU00703"/>
    </source>
</evidence>
<keyword evidence="4 12" id="KW-0808">Transferase</keyword>
<dbReference type="Proteomes" id="UP000189670">
    <property type="component" value="Unassembled WGS sequence"/>
</dbReference>
<feature type="domain" description="CBS" evidence="13">
    <location>
        <begin position="318"/>
        <end position="377"/>
    </location>
</feature>